<feature type="signal peptide" evidence="2">
    <location>
        <begin position="1"/>
        <end position="22"/>
    </location>
</feature>
<comment type="caution">
    <text evidence="3">The sequence shown here is derived from an EMBL/GenBank/DDBJ whole genome shotgun (WGS) entry which is preliminary data.</text>
</comment>
<evidence type="ECO:0000313" key="3">
    <source>
        <dbReference type="EMBL" id="TCL32507.1"/>
    </source>
</evidence>
<proteinExistence type="predicted"/>
<dbReference type="EMBL" id="SMMU01000007">
    <property type="protein sequence ID" value="TCL32507.1"/>
    <property type="molecule type" value="Genomic_DNA"/>
</dbReference>
<keyword evidence="2" id="KW-0732">Signal</keyword>
<dbReference type="InterPro" id="IPR047773">
    <property type="entry name" value="YHYH_dom_bact"/>
</dbReference>
<feature type="chain" id="PRO_5020361274" description="YHYH domain-containing protein" evidence="2">
    <location>
        <begin position="23"/>
        <end position="44"/>
    </location>
</feature>
<accession>A0A4R1PPX0</accession>
<name>A0A4R1PPX0_9GAMM</name>
<dbReference type="Proteomes" id="UP000295169">
    <property type="component" value="Unassembled WGS sequence"/>
</dbReference>
<protein>
    <recommendedName>
        <fullName evidence="5">YHYH domain-containing protein</fullName>
    </recommendedName>
</protein>
<sequence>MKKLITLLISAILATGTAAALAHSGGTDAQGCHVDRRSGVKHCH</sequence>
<evidence type="ECO:0008006" key="5">
    <source>
        <dbReference type="Google" id="ProtNLM"/>
    </source>
</evidence>
<dbReference type="RefSeq" id="WP_131302441.1">
    <property type="nucleotide sequence ID" value="NZ_JBHLST010000116.1"/>
</dbReference>
<reference evidence="3 4" key="1">
    <citation type="submission" date="2019-03" db="EMBL/GenBank/DDBJ databases">
        <title>Genomic Encyclopedia of Type Strains, Phase IV (KMG-IV): sequencing the most valuable type-strain genomes for metagenomic binning, comparative biology and taxonomic classification.</title>
        <authorList>
            <person name="Goeker M."/>
        </authorList>
    </citation>
    <scope>NUCLEOTIDE SEQUENCE [LARGE SCALE GENOMIC DNA]</scope>
    <source>
        <strain evidence="3 4">DSM 2286</strain>
    </source>
</reference>
<organism evidence="3 4">
    <name type="scientific">Azotobacter chroococcum</name>
    <dbReference type="NCBI Taxonomy" id="353"/>
    <lineage>
        <taxon>Bacteria</taxon>
        <taxon>Pseudomonadati</taxon>
        <taxon>Pseudomonadota</taxon>
        <taxon>Gammaproteobacteria</taxon>
        <taxon>Pseudomonadales</taxon>
        <taxon>Pseudomonadaceae</taxon>
        <taxon>Azotobacter</taxon>
    </lineage>
</organism>
<evidence type="ECO:0000313" key="4">
    <source>
        <dbReference type="Proteomes" id="UP000295169"/>
    </source>
</evidence>
<dbReference type="AlphaFoldDB" id="A0A4R1PPX0"/>
<evidence type="ECO:0000256" key="1">
    <source>
        <dbReference type="SAM" id="MobiDB-lite"/>
    </source>
</evidence>
<gene>
    <name evidence="3" type="ORF">EV691_10733</name>
</gene>
<dbReference type="NCBIfam" id="NF033223">
    <property type="entry name" value="YHYH_alt"/>
    <property type="match status" value="1"/>
</dbReference>
<feature type="region of interest" description="Disordered" evidence="1">
    <location>
        <begin position="24"/>
        <end position="44"/>
    </location>
</feature>
<evidence type="ECO:0000256" key="2">
    <source>
        <dbReference type="SAM" id="SignalP"/>
    </source>
</evidence>